<dbReference type="InterPro" id="IPR042265">
    <property type="entry name" value="DPH1/DPH2_3"/>
</dbReference>
<dbReference type="NCBIfam" id="TIGR00322">
    <property type="entry name" value="diphth2_R"/>
    <property type="match status" value="1"/>
</dbReference>
<keyword evidence="10" id="KW-0963">Cytoplasm</keyword>
<keyword evidence="6 10" id="KW-0408">Iron</keyword>
<dbReference type="InterPro" id="IPR016435">
    <property type="entry name" value="DPH1/DPH2"/>
</dbReference>
<gene>
    <name evidence="11" type="ORF">M408DRAFT_21224</name>
</gene>
<evidence type="ECO:0000313" key="12">
    <source>
        <dbReference type="Proteomes" id="UP000054097"/>
    </source>
</evidence>
<dbReference type="GO" id="GO:0046872">
    <property type="term" value="F:metal ion binding"/>
    <property type="evidence" value="ECO:0007669"/>
    <property type="project" value="UniProtKB-KW"/>
</dbReference>
<dbReference type="GO" id="GO:0051536">
    <property type="term" value="F:iron-sulfur cluster binding"/>
    <property type="evidence" value="ECO:0007669"/>
    <property type="project" value="UniProtKB-KW"/>
</dbReference>
<evidence type="ECO:0000256" key="8">
    <source>
        <dbReference type="ARBA" id="ARBA00034128"/>
    </source>
</evidence>
<keyword evidence="7 10" id="KW-0411">Iron-sulfur</keyword>
<accession>A0A0C2WYJ3</accession>
<evidence type="ECO:0000256" key="10">
    <source>
        <dbReference type="RuleBase" id="RU364133"/>
    </source>
</evidence>
<evidence type="ECO:0000256" key="3">
    <source>
        <dbReference type="ARBA" id="ARBA00006179"/>
    </source>
</evidence>
<protein>
    <recommendedName>
        <fullName evidence="4 10">2-(3-amino-3-carboxypropyl)histidine synthase subunit 2</fullName>
    </recommendedName>
</protein>
<organism evidence="11 12">
    <name type="scientific">Serendipita vermifera MAFF 305830</name>
    <dbReference type="NCBI Taxonomy" id="933852"/>
    <lineage>
        <taxon>Eukaryota</taxon>
        <taxon>Fungi</taxon>
        <taxon>Dikarya</taxon>
        <taxon>Basidiomycota</taxon>
        <taxon>Agaricomycotina</taxon>
        <taxon>Agaricomycetes</taxon>
        <taxon>Sebacinales</taxon>
        <taxon>Serendipitaceae</taxon>
        <taxon>Serendipita</taxon>
    </lineage>
</organism>
<reference evidence="11 12" key="1">
    <citation type="submission" date="2014-04" db="EMBL/GenBank/DDBJ databases">
        <authorList>
            <consortium name="DOE Joint Genome Institute"/>
            <person name="Kuo A."/>
            <person name="Zuccaro A."/>
            <person name="Kohler A."/>
            <person name="Nagy L.G."/>
            <person name="Floudas D."/>
            <person name="Copeland A."/>
            <person name="Barry K.W."/>
            <person name="Cichocki N."/>
            <person name="Veneault-Fourrey C."/>
            <person name="LaButti K."/>
            <person name="Lindquist E.A."/>
            <person name="Lipzen A."/>
            <person name="Lundell T."/>
            <person name="Morin E."/>
            <person name="Murat C."/>
            <person name="Sun H."/>
            <person name="Tunlid A."/>
            <person name="Henrissat B."/>
            <person name="Grigoriev I.V."/>
            <person name="Hibbett D.S."/>
            <person name="Martin F."/>
            <person name="Nordberg H.P."/>
            <person name="Cantor M.N."/>
            <person name="Hua S.X."/>
        </authorList>
    </citation>
    <scope>NUCLEOTIDE SEQUENCE [LARGE SCALE GENOMIC DNA]</scope>
    <source>
        <strain evidence="11 12">MAFF 305830</strain>
    </source>
</reference>
<dbReference type="UniPathway" id="UPA00559"/>
<dbReference type="FunFam" id="3.40.50.11840:FF:000002">
    <property type="entry name" value="2-(3-amino-3-carboxypropyl)histidine synthase subunit 2"/>
    <property type="match status" value="1"/>
</dbReference>
<dbReference type="InterPro" id="IPR042263">
    <property type="entry name" value="DPH1/DPH2_1"/>
</dbReference>
<dbReference type="SFLD" id="SFLDF00408">
    <property type="entry name" value="Diphthamide_biosynthesis_famil"/>
    <property type="match status" value="1"/>
</dbReference>
<dbReference type="EMBL" id="KN824282">
    <property type="protein sequence ID" value="KIM31128.1"/>
    <property type="molecule type" value="Genomic_DNA"/>
</dbReference>
<evidence type="ECO:0000313" key="11">
    <source>
        <dbReference type="EMBL" id="KIM31128.1"/>
    </source>
</evidence>
<comment type="cofactor">
    <cofactor evidence="1">
        <name>[4Fe-4S] cluster</name>
        <dbReference type="ChEBI" id="CHEBI:49883"/>
    </cofactor>
</comment>
<dbReference type="GO" id="GO:0090560">
    <property type="term" value="F:2-(3-amino-3-carboxypropyl)histidine synthase activity"/>
    <property type="evidence" value="ECO:0007669"/>
    <property type="project" value="InterPro"/>
</dbReference>
<dbReference type="SFLD" id="SFLDS00032">
    <property type="entry name" value="Radical_SAM_3-amino-3-carboxyp"/>
    <property type="match status" value="1"/>
</dbReference>
<evidence type="ECO:0000256" key="1">
    <source>
        <dbReference type="ARBA" id="ARBA00001966"/>
    </source>
</evidence>
<name>A0A0C2WYJ3_SERVB</name>
<dbReference type="SFLD" id="SFLDG01121">
    <property type="entry name" value="Diphthamide_biosynthesis"/>
    <property type="match status" value="1"/>
</dbReference>
<evidence type="ECO:0000256" key="9">
    <source>
        <dbReference type="ARBA" id="ARBA00054092"/>
    </source>
</evidence>
<reference evidence="12" key="2">
    <citation type="submission" date="2015-01" db="EMBL/GenBank/DDBJ databases">
        <title>Evolutionary Origins and Diversification of the Mycorrhizal Mutualists.</title>
        <authorList>
            <consortium name="DOE Joint Genome Institute"/>
            <consortium name="Mycorrhizal Genomics Consortium"/>
            <person name="Kohler A."/>
            <person name="Kuo A."/>
            <person name="Nagy L.G."/>
            <person name="Floudas D."/>
            <person name="Copeland A."/>
            <person name="Barry K.W."/>
            <person name="Cichocki N."/>
            <person name="Veneault-Fourrey C."/>
            <person name="LaButti K."/>
            <person name="Lindquist E.A."/>
            <person name="Lipzen A."/>
            <person name="Lundell T."/>
            <person name="Morin E."/>
            <person name="Murat C."/>
            <person name="Riley R."/>
            <person name="Ohm R."/>
            <person name="Sun H."/>
            <person name="Tunlid A."/>
            <person name="Henrissat B."/>
            <person name="Grigoriev I.V."/>
            <person name="Hibbett D.S."/>
            <person name="Martin F."/>
        </authorList>
    </citation>
    <scope>NUCLEOTIDE SEQUENCE [LARGE SCALE GENOMIC DNA]</scope>
    <source>
        <strain evidence="12">MAFF 305830</strain>
    </source>
</reference>
<dbReference type="AlphaFoldDB" id="A0A0C2WYJ3"/>
<evidence type="ECO:0000256" key="5">
    <source>
        <dbReference type="ARBA" id="ARBA00022723"/>
    </source>
</evidence>
<sequence length="498" mass="55383">MSAAFSSNAEAVITRPLDLAEQEKRTGIQRKESDLSIAEFYDIDRTSSEIQSRLLKRVINIALQFPDEMLRDSVSVYLSLGAALRSKGYVDFNLFVLADTSYGSCCVDEVAAQHVNADAVVHYGHACLSPTTRLPTIYVYGRRKFGPERVATSFASACAELSPKSITLRMDVSCCYAADDIIKALQLRFSDMHISYSQLPGFQAALETWRSDETQSSHEPSAETGTILFVGPETLALTNLMITHGNYQVFRYDPASDTCSLESVRTNKLLMRRYTMVQRARDADVFGILVGTLGVASYLHLIKQLRQVLTQKGKKTYTISVGKLNPAKLANFAEIECFILVACPENSLIESKEYFRPIVTPFELQIALGVTSTWDGRYLLDFDKVLKDTGNGSIQDGADAEDEPEFSLITGKYRRVKNYGDRLTEDTTGQEKSALVSRNQQNTIAKMETAAGEFLNNRSWQGLEQNLGMDEPAILEKGRMGIAKGYREVDHAPENDVP</sequence>
<keyword evidence="12" id="KW-1185">Reference proteome</keyword>
<comment type="subunit">
    <text evidence="8">Component of the 2-(3-amino-3-carboxypropyl)histidine synthase complex composed of DPH1, DPH2, DPH3 and a NADH-dependent reductase, predominantly CBR1.</text>
</comment>
<comment type="function">
    <text evidence="9">Required for the first step of diphthamide biosynthesis, a post-translational modification of histidine which occurs in elongation factor 2. DPH1 and DPH2 transfer a 3-amino-3-carboxypropyl (ACP) group from S-adenosyl-L-methionine (SAM) to a histidine residue, the reaction is assisted by a reduction system comprising DPH3 and a NADH-dependent reductase, predominantly CBR1. Facilitates the reduction of the catalytic iron-sulfur cluster found in the DPH1 subunit.</text>
</comment>
<comment type="subcellular location">
    <subcellularLocation>
        <location evidence="10">Cytoplasm</location>
    </subcellularLocation>
</comment>
<dbReference type="Gene3D" id="3.40.50.11840">
    <property type="entry name" value="Diphthamide synthesis DPH1/DPH2 domain 1"/>
    <property type="match status" value="1"/>
</dbReference>
<evidence type="ECO:0000256" key="6">
    <source>
        <dbReference type="ARBA" id="ARBA00023004"/>
    </source>
</evidence>
<dbReference type="PANTHER" id="PTHR10762:SF2">
    <property type="entry name" value="2-(3-AMINO-3-CARBOXYPROPYL)HISTIDINE SYNTHASE SUBUNIT 2"/>
    <property type="match status" value="1"/>
</dbReference>
<dbReference type="Proteomes" id="UP000054097">
    <property type="component" value="Unassembled WGS sequence"/>
</dbReference>
<dbReference type="GO" id="GO:0005737">
    <property type="term" value="C:cytoplasm"/>
    <property type="evidence" value="ECO:0007669"/>
    <property type="project" value="UniProtKB-SubCell"/>
</dbReference>
<comment type="pathway">
    <text evidence="2 10">Protein modification; peptidyl-diphthamide biosynthesis.</text>
</comment>
<evidence type="ECO:0000256" key="4">
    <source>
        <dbReference type="ARBA" id="ARBA00021914"/>
    </source>
</evidence>
<evidence type="ECO:0000256" key="2">
    <source>
        <dbReference type="ARBA" id="ARBA00005156"/>
    </source>
</evidence>
<comment type="similarity">
    <text evidence="3 10">Belongs to the DPH1/DPH2 family. DPH2 subfamily.</text>
</comment>
<dbReference type="HOGENOM" id="CLU_015210_1_0_1"/>
<comment type="function">
    <text evidence="10">Required for the first step of diphthamide biosynthesis, a post-translational modification of histidine which occurs in elongation factor 2. DPH1 and DPH2 transfer a 3-amino-3-carboxypropyl (ACP) group from S-adenosyl-L-methionine (SAM) to a histidine residue, the reaction is assisted by a reduction system comprising DPH3 and a NADH-dependent reductase. Facilitates the reduction of the catalytic iron-sulfur cluster found in the DPH1 subunit.</text>
</comment>
<dbReference type="NCBIfam" id="TIGR00272">
    <property type="entry name" value="DPH2"/>
    <property type="match status" value="1"/>
</dbReference>
<dbReference type="Gene3D" id="3.40.50.11860">
    <property type="entry name" value="Diphthamide synthesis DPH1/DPH2 domain 3"/>
    <property type="match status" value="1"/>
</dbReference>
<dbReference type="PANTHER" id="PTHR10762">
    <property type="entry name" value="DIPHTHAMIDE BIOSYNTHESIS PROTEIN"/>
    <property type="match status" value="1"/>
</dbReference>
<dbReference type="Pfam" id="PF01866">
    <property type="entry name" value="Diphthamide_syn"/>
    <property type="match status" value="1"/>
</dbReference>
<proteinExistence type="inferred from homology"/>
<dbReference type="STRING" id="933852.A0A0C2WYJ3"/>
<dbReference type="FunFam" id="3.40.50.11860:FF:000001">
    <property type="entry name" value="2-(3-amino-3-carboxypropyl)histidine synthase subunit 2"/>
    <property type="match status" value="1"/>
</dbReference>
<dbReference type="OrthoDB" id="449241at2759"/>
<dbReference type="GO" id="GO:0017183">
    <property type="term" value="P:protein histidyl modification to diphthamide"/>
    <property type="evidence" value="ECO:0007669"/>
    <property type="project" value="UniProtKB-UniPathway"/>
</dbReference>
<evidence type="ECO:0000256" key="7">
    <source>
        <dbReference type="ARBA" id="ARBA00023014"/>
    </source>
</evidence>
<dbReference type="InterPro" id="IPR010014">
    <property type="entry name" value="DHP2"/>
</dbReference>
<keyword evidence="5 10" id="KW-0479">Metal-binding</keyword>